<dbReference type="PROSITE" id="PS51332">
    <property type="entry name" value="B12_BINDING"/>
    <property type="match status" value="1"/>
</dbReference>
<accession>F2L3N4</accession>
<dbReference type="CDD" id="cd01335">
    <property type="entry name" value="Radical_SAM"/>
    <property type="match status" value="1"/>
</dbReference>
<evidence type="ECO:0000256" key="3">
    <source>
        <dbReference type="ARBA" id="ARBA00022723"/>
    </source>
</evidence>
<evidence type="ECO:0000313" key="9">
    <source>
        <dbReference type="Proteomes" id="UP000008138"/>
    </source>
</evidence>
<dbReference type="InterPro" id="IPR007197">
    <property type="entry name" value="rSAM"/>
</dbReference>
<comment type="cofactor">
    <cofactor evidence="1">
        <name>[4Fe-4S] cluster</name>
        <dbReference type="ChEBI" id="CHEBI:49883"/>
    </cofactor>
</comment>
<reference evidence="8 9" key="1">
    <citation type="journal article" date="2011" name="J. Bacteriol.">
        <title>Complete genome sequence of the thermoacidophilic crenarchaeon Thermoproteus uzoniensis 768-20.</title>
        <authorList>
            <person name="Mardanov A.V."/>
            <person name="Gumerov V.M."/>
            <person name="Beletsky A.V."/>
            <person name="Prokofeva M.I."/>
            <person name="Bonch-Osmolovskaya E.A."/>
            <person name="Ravin N.V."/>
            <person name="Skryabin K.G."/>
        </authorList>
    </citation>
    <scope>NUCLEOTIDE SEQUENCE [LARGE SCALE GENOMIC DNA]</scope>
    <source>
        <strain evidence="8 9">768-20</strain>
    </source>
</reference>
<evidence type="ECO:0000259" key="6">
    <source>
        <dbReference type="PROSITE" id="PS51332"/>
    </source>
</evidence>
<proteinExistence type="predicted"/>
<name>F2L3N4_THEU7</name>
<dbReference type="SMART" id="SM00729">
    <property type="entry name" value="Elp3"/>
    <property type="match status" value="1"/>
</dbReference>
<protein>
    <submittedName>
        <fullName evidence="8">Radical SAM domain protein</fullName>
    </submittedName>
</protein>
<reference key="2">
    <citation type="submission" date="2011-03" db="EMBL/GenBank/DDBJ databases">
        <title>Complete genome sequence of the thermoacidophilic crenarchaeon Thermoproteus uzoniensis 768-20.</title>
        <authorList>
            <person name="Mardanov A.V."/>
            <person name="Gumerov V.M."/>
            <person name="Beletsky A.V."/>
            <person name="Prokofeva M.I."/>
            <person name="Bonch-Osmolovskaya E.A."/>
            <person name="Ravin N.V."/>
            <person name="Skryabin K.G."/>
        </authorList>
    </citation>
    <scope>NUCLEOTIDE SEQUENCE</scope>
    <source>
        <strain>768-20</strain>
    </source>
</reference>
<evidence type="ECO:0000256" key="2">
    <source>
        <dbReference type="ARBA" id="ARBA00022691"/>
    </source>
</evidence>
<dbReference type="InterPro" id="IPR051198">
    <property type="entry name" value="BchE-like"/>
</dbReference>
<dbReference type="GeneID" id="10360067"/>
<dbReference type="PANTHER" id="PTHR43409">
    <property type="entry name" value="ANAEROBIC MAGNESIUM-PROTOPORPHYRIN IX MONOMETHYL ESTER CYCLASE-RELATED"/>
    <property type="match status" value="1"/>
</dbReference>
<dbReference type="InterPro" id="IPR006158">
    <property type="entry name" value="Cobalamin-bd"/>
</dbReference>
<dbReference type="Pfam" id="PF02310">
    <property type="entry name" value="B12-binding"/>
    <property type="match status" value="1"/>
</dbReference>
<dbReference type="GO" id="GO:0031419">
    <property type="term" value="F:cobalamin binding"/>
    <property type="evidence" value="ECO:0007669"/>
    <property type="project" value="InterPro"/>
</dbReference>
<evidence type="ECO:0000256" key="4">
    <source>
        <dbReference type="ARBA" id="ARBA00023004"/>
    </source>
</evidence>
<evidence type="ECO:0000256" key="5">
    <source>
        <dbReference type="ARBA" id="ARBA00023014"/>
    </source>
</evidence>
<dbReference type="EMBL" id="CP002590">
    <property type="protein sequence ID" value="AEA12018.1"/>
    <property type="molecule type" value="Genomic_DNA"/>
</dbReference>
<evidence type="ECO:0000313" key="8">
    <source>
        <dbReference type="EMBL" id="AEA12018.1"/>
    </source>
</evidence>
<dbReference type="Pfam" id="PF04055">
    <property type="entry name" value="Radical_SAM"/>
    <property type="match status" value="1"/>
</dbReference>
<dbReference type="SFLD" id="SFLDS00029">
    <property type="entry name" value="Radical_SAM"/>
    <property type="match status" value="1"/>
</dbReference>
<dbReference type="InterPro" id="IPR006638">
    <property type="entry name" value="Elp3/MiaA/NifB-like_rSAM"/>
</dbReference>
<keyword evidence="5" id="KW-0411">Iron-sulfur</keyword>
<dbReference type="RefSeq" id="WP_013679354.1">
    <property type="nucleotide sequence ID" value="NC_015315.1"/>
</dbReference>
<feature type="domain" description="B12-binding" evidence="6">
    <location>
        <begin position="1"/>
        <end position="118"/>
    </location>
</feature>
<dbReference type="InterPro" id="IPR023980">
    <property type="entry name" value="CHP04013_B12-bd/rSAM"/>
</dbReference>
<dbReference type="GO" id="GO:0003824">
    <property type="term" value="F:catalytic activity"/>
    <property type="evidence" value="ECO:0007669"/>
    <property type="project" value="InterPro"/>
</dbReference>
<gene>
    <name evidence="8" type="ordered locus">TUZN_0524</name>
</gene>
<dbReference type="InterPro" id="IPR023404">
    <property type="entry name" value="rSAM_horseshoe"/>
</dbReference>
<dbReference type="SUPFAM" id="SSF102114">
    <property type="entry name" value="Radical SAM enzymes"/>
    <property type="match status" value="1"/>
</dbReference>
<dbReference type="OrthoDB" id="358785at2157"/>
<dbReference type="NCBIfam" id="TIGR04013">
    <property type="entry name" value="B12_SAM_MJ_1487"/>
    <property type="match status" value="1"/>
</dbReference>
<organism evidence="8 9">
    <name type="scientific">Thermoproteus uzoniensis (strain 768-20)</name>
    <dbReference type="NCBI Taxonomy" id="999630"/>
    <lineage>
        <taxon>Archaea</taxon>
        <taxon>Thermoproteota</taxon>
        <taxon>Thermoprotei</taxon>
        <taxon>Thermoproteales</taxon>
        <taxon>Thermoproteaceae</taxon>
        <taxon>Thermoproteus</taxon>
    </lineage>
</organism>
<dbReference type="PANTHER" id="PTHR43409:SF17">
    <property type="entry name" value="METHYLTHIOTRANSFERASE MJ0865-RELATED"/>
    <property type="match status" value="1"/>
</dbReference>
<dbReference type="SFLD" id="SFLDG01082">
    <property type="entry name" value="B12-binding_domain_containing"/>
    <property type="match status" value="1"/>
</dbReference>
<dbReference type="AlphaFoldDB" id="F2L3N4"/>
<dbReference type="Proteomes" id="UP000008138">
    <property type="component" value="Chromosome"/>
</dbReference>
<keyword evidence="4" id="KW-0408">Iron</keyword>
<dbReference type="GO" id="GO:0046872">
    <property type="term" value="F:metal ion binding"/>
    <property type="evidence" value="ECO:0007669"/>
    <property type="project" value="UniProtKB-KW"/>
</dbReference>
<sequence>MLIVRELPWSRNGLAYALSPIEEGVRVFVARSRDELIAAIEKDERPVVLYSLSTPNFVEYWREIASVASKAPVVVGGPHAIGDPATLLRLGVKYVVIGDGEAALPAIVRRELEGSDEKPPNTLFLSDGRIKSGPREFVDINRYRTYSTVLDAYPPIEIMRGCVYRCSFCLTWRLSPVRYRGVESVADMVRAYVKRGIKDIRFVAPVGFLYGSRDGRTPDVGSLVELLEAVRRAGGRPYLGTFPSETRPETVTDEVLKALRGLLANRRISFGLQTASERLLKLSKREHDVEVVLNAAETARRHGFTPIVDVIAGLPGEGEEDVRATVAAMEKLVKLGSKIRLHYFIPLPGTPLWGLRPAPLHGDYRKFAAKYAPYVEGYWQEQIELANKILETYREVEAFLSRRSGPLPAGPTA</sequence>
<dbReference type="GO" id="GO:0051536">
    <property type="term" value="F:iron-sulfur cluster binding"/>
    <property type="evidence" value="ECO:0007669"/>
    <property type="project" value="UniProtKB-KW"/>
</dbReference>
<keyword evidence="9" id="KW-1185">Reference proteome</keyword>
<dbReference type="Gene3D" id="3.40.50.280">
    <property type="entry name" value="Cobalamin-binding domain"/>
    <property type="match status" value="1"/>
</dbReference>
<keyword evidence="2" id="KW-0949">S-adenosyl-L-methionine</keyword>
<dbReference type="Gene3D" id="3.80.30.20">
    <property type="entry name" value="tm_1862 like domain"/>
    <property type="match status" value="1"/>
</dbReference>
<dbReference type="KEGG" id="tuz:TUZN_0524"/>
<evidence type="ECO:0000256" key="1">
    <source>
        <dbReference type="ARBA" id="ARBA00001966"/>
    </source>
</evidence>
<dbReference type="InterPro" id="IPR058240">
    <property type="entry name" value="rSAM_sf"/>
</dbReference>
<feature type="domain" description="Radical SAM core" evidence="7">
    <location>
        <begin position="148"/>
        <end position="394"/>
    </location>
</feature>
<dbReference type="STRING" id="999630.TUZN_0524"/>
<dbReference type="HOGENOM" id="CLU_042889_0_0_2"/>
<keyword evidence="3" id="KW-0479">Metal-binding</keyword>
<dbReference type="eggNOG" id="arCOG01356">
    <property type="taxonomic scope" value="Archaea"/>
</dbReference>
<evidence type="ECO:0000259" key="7">
    <source>
        <dbReference type="PROSITE" id="PS51918"/>
    </source>
</evidence>
<dbReference type="PROSITE" id="PS51918">
    <property type="entry name" value="RADICAL_SAM"/>
    <property type="match status" value="1"/>
</dbReference>